<name>A0A1M5DL71_9THEO</name>
<evidence type="ECO:0000259" key="3">
    <source>
        <dbReference type="PROSITE" id="PS50846"/>
    </source>
</evidence>
<keyword evidence="2" id="KW-0186">Copper</keyword>
<dbReference type="Gene3D" id="3.30.70.100">
    <property type="match status" value="1"/>
</dbReference>
<feature type="domain" description="HMA" evidence="3">
    <location>
        <begin position="1"/>
        <end position="67"/>
    </location>
</feature>
<dbReference type="InterPro" id="IPR036163">
    <property type="entry name" value="HMA_dom_sf"/>
</dbReference>
<evidence type="ECO:0000313" key="4">
    <source>
        <dbReference type="EMBL" id="SHF67512.1"/>
    </source>
</evidence>
<proteinExistence type="predicted"/>
<organism evidence="4 5">
    <name type="scientific">Caldanaerobius fijiensis DSM 17918</name>
    <dbReference type="NCBI Taxonomy" id="1121256"/>
    <lineage>
        <taxon>Bacteria</taxon>
        <taxon>Bacillati</taxon>
        <taxon>Bacillota</taxon>
        <taxon>Clostridia</taxon>
        <taxon>Thermoanaerobacterales</taxon>
        <taxon>Thermoanaerobacteraceae</taxon>
        <taxon>Caldanaerobius</taxon>
    </lineage>
</organism>
<dbReference type="NCBIfam" id="TIGR00003">
    <property type="entry name" value="copper ion binding protein"/>
    <property type="match status" value="1"/>
</dbReference>
<sequence>MKKVFNVPDISCQHCVMAITNSLKQLKGVNDVTVDLDKKTVDVDYDENSVTETAMINAIEEAGYEVK</sequence>
<evidence type="ECO:0000256" key="2">
    <source>
        <dbReference type="ARBA" id="ARBA00023008"/>
    </source>
</evidence>
<protein>
    <submittedName>
        <fullName evidence="4">Copper chaperone</fullName>
    </submittedName>
</protein>
<dbReference type="FunFam" id="3.30.70.100:FF:000001">
    <property type="entry name" value="ATPase copper transporting beta"/>
    <property type="match status" value="1"/>
</dbReference>
<dbReference type="InterPro" id="IPR006121">
    <property type="entry name" value="HMA_dom"/>
</dbReference>
<keyword evidence="1" id="KW-0479">Metal-binding</keyword>
<dbReference type="InterPro" id="IPR000428">
    <property type="entry name" value="Cu-bd"/>
</dbReference>
<dbReference type="Pfam" id="PF00403">
    <property type="entry name" value="HMA"/>
    <property type="match status" value="1"/>
</dbReference>
<dbReference type="PROSITE" id="PS50846">
    <property type="entry name" value="HMA_2"/>
    <property type="match status" value="1"/>
</dbReference>
<dbReference type="CDD" id="cd00371">
    <property type="entry name" value="HMA"/>
    <property type="match status" value="1"/>
</dbReference>
<dbReference type="PROSITE" id="PS01047">
    <property type="entry name" value="HMA_1"/>
    <property type="match status" value="1"/>
</dbReference>
<accession>A0A1M5DL71</accession>
<dbReference type="EMBL" id="FQVH01000037">
    <property type="protein sequence ID" value="SHF67512.1"/>
    <property type="molecule type" value="Genomic_DNA"/>
</dbReference>
<dbReference type="AlphaFoldDB" id="A0A1M5DL71"/>
<dbReference type="RefSeq" id="WP_073345651.1">
    <property type="nucleotide sequence ID" value="NZ_FQVH01000037.1"/>
</dbReference>
<dbReference type="InterPro" id="IPR006122">
    <property type="entry name" value="HMA_Cu_ion-bd"/>
</dbReference>
<evidence type="ECO:0000313" key="5">
    <source>
        <dbReference type="Proteomes" id="UP000184088"/>
    </source>
</evidence>
<keyword evidence="5" id="KW-1185">Reference proteome</keyword>
<reference evidence="4 5" key="1">
    <citation type="submission" date="2016-11" db="EMBL/GenBank/DDBJ databases">
        <authorList>
            <person name="Jaros S."/>
            <person name="Januszkiewicz K."/>
            <person name="Wedrychowicz H."/>
        </authorList>
    </citation>
    <scope>NUCLEOTIDE SEQUENCE [LARGE SCALE GENOMIC DNA]</scope>
    <source>
        <strain evidence="4 5">DSM 17918</strain>
    </source>
</reference>
<dbReference type="GO" id="GO:0005507">
    <property type="term" value="F:copper ion binding"/>
    <property type="evidence" value="ECO:0007669"/>
    <property type="project" value="InterPro"/>
</dbReference>
<dbReference type="Proteomes" id="UP000184088">
    <property type="component" value="Unassembled WGS sequence"/>
</dbReference>
<dbReference type="STRING" id="1121256.SAMN02746089_02359"/>
<dbReference type="GO" id="GO:0006825">
    <property type="term" value="P:copper ion transport"/>
    <property type="evidence" value="ECO:0007669"/>
    <property type="project" value="InterPro"/>
</dbReference>
<dbReference type="PRINTS" id="PR00944">
    <property type="entry name" value="CUEXPORT"/>
</dbReference>
<evidence type="ECO:0000256" key="1">
    <source>
        <dbReference type="ARBA" id="ARBA00022723"/>
    </source>
</evidence>
<gene>
    <name evidence="4" type="ORF">SAMN02746089_02359</name>
</gene>
<dbReference type="InterPro" id="IPR017969">
    <property type="entry name" value="Heavy-metal-associated_CS"/>
</dbReference>
<dbReference type="SUPFAM" id="SSF55008">
    <property type="entry name" value="HMA, heavy metal-associated domain"/>
    <property type="match status" value="1"/>
</dbReference>